<protein>
    <submittedName>
        <fullName evidence="16">Flagellar motor stator protein MotA</fullName>
    </submittedName>
</protein>
<gene>
    <name evidence="16" type="primary">motA</name>
    <name evidence="16" type="ORF">ACFP73_00295</name>
</gene>
<evidence type="ECO:0000256" key="9">
    <source>
        <dbReference type="ARBA" id="ARBA00022781"/>
    </source>
</evidence>
<evidence type="ECO:0000256" key="10">
    <source>
        <dbReference type="ARBA" id="ARBA00022989"/>
    </source>
</evidence>
<feature type="domain" description="MotA/TolQ/ExbB proton channel" evidence="14">
    <location>
        <begin position="120"/>
        <end position="239"/>
    </location>
</feature>
<evidence type="ECO:0000256" key="6">
    <source>
        <dbReference type="ARBA" id="ARBA00022519"/>
    </source>
</evidence>
<evidence type="ECO:0000256" key="7">
    <source>
        <dbReference type="ARBA" id="ARBA00022692"/>
    </source>
</evidence>
<keyword evidence="11" id="KW-0406">Ion transport</keyword>
<accession>A0ABW1VKZ5</accession>
<keyword evidence="16" id="KW-0969">Cilium</keyword>
<feature type="transmembrane region" description="Helical" evidence="13">
    <location>
        <begin position="34"/>
        <end position="51"/>
    </location>
</feature>
<name>A0ABW1VKZ5_9GAMM</name>
<evidence type="ECO:0000259" key="15">
    <source>
        <dbReference type="Pfam" id="PF20560"/>
    </source>
</evidence>
<dbReference type="RefSeq" id="WP_212709227.1">
    <property type="nucleotide sequence ID" value="NZ_BAAAFW010000017.1"/>
</dbReference>
<keyword evidence="9" id="KW-0375">Hydrogen ion transport</keyword>
<evidence type="ECO:0000256" key="1">
    <source>
        <dbReference type="ARBA" id="ARBA00004429"/>
    </source>
</evidence>
<reference evidence="17" key="1">
    <citation type="journal article" date="2019" name="Int. J. Syst. Evol. Microbiol.">
        <title>The Global Catalogue of Microorganisms (GCM) 10K type strain sequencing project: providing services to taxonomists for standard genome sequencing and annotation.</title>
        <authorList>
            <consortium name="The Broad Institute Genomics Platform"/>
            <consortium name="The Broad Institute Genome Sequencing Center for Infectious Disease"/>
            <person name="Wu L."/>
            <person name="Ma J."/>
        </authorList>
    </citation>
    <scope>NUCLEOTIDE SEQUENCE [LARGE SCALE GENOMIC DNA]</scope>
    <source>
        <strain evidence="17">CGMCC 4.1530</strain>
    </source>
</reference>
<keyword evidence="6" id="KW-0997">Cell inner membrane</keyword>
<dbReference type="Proteomes" id="UP001596215">
    <property type="component" value="Unassembled WGS sequence"/>
</dbReference>
<dbReference type="EMBL" id="JBHSUC010000001">
    <property type="protein sequence ID" value="MFC6360555.1"/>
    <property type="molecule type" value="Genomic_DNA"/>
</dbReference>
<organism evidence="16 17">
    <name type="scientific">Tatumella punctata</name>
    <dbReference type="NCBI Taxonomy" id="399969"/>
    <lineage>
        <taxon>Bacteria</taxon>
        <taxon>Pseudomonadati</taxon>
        <taxon>Pseudomonadota</taxon>
        <taxon>Gammaproteobacteria</taxon>
        <taxon>Enterobacterales</taxon>
        <taxon>Erwiniaceae</taxon>
        <taxon>Tatumella</taxon>
    </lineage>
</organism>
<keyword evidence="4" id="KW-1003">Cell membrane</keyword>
<evidence type="ECO:0000256" key="4">
    <source>
        <dbReference type="ARBA" id="ARBA00022475"/>
    </source>
</evidence>
<dbReference type="Pfam" id="PF20560">
    <property type="entry name" value="MotA_N"/>
    <property type="match status" value="1"/>
</dbReference>
<keyword evidence="8" id="KW-0283">Flagellar rotation</keyword>
<dbReference type="InterPro" id="IPR022522">
    <property type="entry name" value="Flagellar_motor_stator_MotA"/>
</dbReference>
<feature type="transmembrane region" description="Helical" evidence="13">
    <location>
        <begin position="7"/>
        <end position="28"/>
    </location>
</feature>
<dbReference type="Pfam" id="PF01618">
    <property type="entry name" value="MotA_ExbB"/>
    <property type="match status" value="1"/>
</dbReference>
<dbReference type="InterPro" id="IPR047055">
    <property type="entry name" value="MotA-like"/>
</dbReference>
<evidence type="ECO:0000256" key="2">
    <source>
        <dbReference type="ARBA" id="ARBA00008038"/>
    </source>
</evidence>
<feature type="transmembrane region" description="Helical" evidence="13">
    <location>
        <begin position="171"/>
        <end position="189"/>
    </location>
</feature>
<dbReference type="PANTHER" id="PTHR30433">
    <property type="entry name" value="CHEMOTAXIS PROTEIN MOTA"/>
    <property type="match status" value="1"/>
</dbReference>
<comment type="similarity">
    <text evidence="2">Belongs to the MotA family.</text>
</comment>
<evidence type="ECO:0000256" key="5">
    <source>
        <dbReference type="ARBA" id="ARBA00022500"/>
    </source>
</evidence>
<keyword evidence="10 13" id="KW-1133">Transmembrane helix</keyword>
<keyword evidence="12 13" id="KW-0472">Membrane</keyword>
<evidence type="ECO:0000256" key="11">
    <source>
        <dbReference type="ARBA" id="ARBA00023065"/>
    </source>
</evidence>
<keyword evidence="16" id="KW-0966">Cell projection</keyword>
<dbReference type="PROSITE" id="PS01307">
    <property type="entry name" value="MOTA"/>
    <property type="match status" value="1"/>
</dbReference>
<keyword evidence="7 13" id="KW-0812">Transmembrane</keyword>
<evidence type="ECO:0000256" key="13">
    <source>
        <dbReference type="SAM" id="Phobius"/>
    </source>
</evidence>
<feature type="transmembrane region" description="Helical" evidence="13">
    <location>
        <begin position="201"/>
        <end position="227"/>
    </location>
</feature>
<comment type="subcellular location">
    <subcellularLocation>
        <location evidence="1">Cell inner membrane</location>
        <topology evidence="1">Multi-pass membrane protein</topology>
    </subcellularLocation>
</comment>
<feature type="domain" description="Motility protein A N-terminal" evidence="15">
    <location>
        <begin position="4"/>
        <end position="93"/>
    </location>
</feature>
<dbReference type="PANTHER" id="PTHR30433:SF4">
    <property type="entry name" value="MOTILITY PROTEIN A"/>
    <property type="match status" value="1"/>
</dbReference>
<comment type="caution">
    <text evidence="16">The sequence shown here is derived from an EMBL/GenBank/DDBJ whole genome shotgun (WGS) entry which is preliminary data.</text>
</comment>
<dbReference type="InterPro" id="IPR046786">
    <property type="entry name" value="MotA_N"/>
</dbReference>
<keyword evidence="17" id="KW-1185">Reference proteome</keyword>
<evidence type="ECO:0000313" key="16">
    <source>
        <dbReference type="EMBL" id="MFC6360555.1"/>
    </source>
</evidence>
<dbReference type="InterPro" id="IPR002898">
    <property type="entry name" value="MotA_ExbB_proton_chnl"/>
</dbReference>
<dbReference type="NCBIfam" id="TIGR03818">
    <property type="entry name" value="MotA1"/>
    <property type="match status" value="1"/>
</dbReference>
<evidence type="ECO:0000256" key="8">
    <source>
        <dbReference type="ARBA" id="ARBA00022779"/>
    </source>
</evidence>
<keyword evidence="16" id="KW-0282">Flagellum</keyword>
<keyword evidence="3" id="KW-0813">Transport</keyword>
<keyword evidence="5" id="KW-0145">Chemotaxis</keyword>
<evidence type="ECO:0000256" key="12">
    <source>
        <dbReference type="ARBA" id="ARBA00023136"/>
    </source>
</evidence>
<evidence type="ECO:0000256" key="3">
    <source>
        <dbReference type="ARBA" id="ARBA00022448"/>
    </source>
</evidence>
<sequence length="295" mass="32040">MLIILGYIVVIASVLGGYVLVGGELGVLYQPSELLIIGGAGAGAFLVGNNGKSVLKTLRALPLLLRGSKYTKTHYLDLMTLLFILLSKARQQGVLALEKDIENPAESEIFTQYPRLLNDQMVTDFMTDYLRLIISGNMSAFEIESLMDEEIETYEHESDAPAQSIAMAGDGLPAFGIVAAVMGVIHALASADRPAAELGALIAHAMVGTFLGILLSYGFITPLAAVLRQKYAENIKMMQCIKITLLSNMHGYPPQIAVEFGRKVLYSTERPSFTELEDHVRENKSVNKTSAEADV</sequence>
<dbReference type="InterPro" id="IPR000540">
    <property type="entry name" value="Flag_MotA_CS"/>
</dbReference>
<evidence type="ECO:0000259" key="14">
    <source>
        <dbReference type="Pfam" id="PF01618"/>
    </source>
</evidence>
<proteinExistence type="inferred from homology"/>
<evidence type="ECO:0000313" key="17">
    <source>
        <dbReference type="Proteomes" id="UP001596215"/>
    </source>
</evidence>